<evidence type="ECO:0000313" key="1">
    <source>
        <dbReference type="EMBL" id="AZZ52337.1"/>
    </source>
</evidence>
<accession>A0A3Q9UYR4</accession>
<organism evidence="1 2">
    <name type="scientific">Rathayibacter festucae DSM 15932</name>
    <dbReference type="NCBI Taxonomy" id="1328866"/>
    <lineage>
        <taxon>Bacteria</taxon>
        <taxon>Bacillati</taxon>
        <taxon>Actinomycetota</taxon>
        <taxon>Actinomycetes</taxon>
        <taxon>Micrococcales</taxon>
        <taxon>Microbacteriaceae</taxon>
        <taxon>Rathayibacter</taxon>
    </lineage>
</organism>
<evidence type="ECO:0000313" key="2">
    <source>
        <dbReference type="Proteomes" id="UP000285317"/>
    </source>
</evidence>
<proteinExistence type="predicted"/>
<dbReference type="Proteomes" id="UP000285317">
    <property type="component" value="Chromosome"/>
</dbReference>
<dbReference type="RefSeq" id="WP_127887080.1">
    <property type="nucleotide sequence ID" value="NZ_CP028137.1"/>
</dbReference>
<gene>
    <name evidence="1" type="ORF">C1I64_09945</name>
</gene>
<sequence length="92" mass="10636">MDVIVSRSGGFAGLRRVWRINVDAQPDERAWHDLLGSLDWDDRPRAATTPAGRPDRFVYEIRVQTHTVRLGETELDGAWRELVDRVKRAQPR</sequence>
<dbReference type="EMBL" id="CP028137">
    <property type="protein sequence ID" value="AZZ52337.1"/>
    <property type="molecule type" value="Genomic_DNA"/>
</dbReference>
<dbReference type="Pfam" id="PF20242">
    <property type="entry name" value="Emfourin"/>
    <property type="match status" value="1"/>
</dbReference>
<protein>
    <recommendedName>
        <fullName evidence="3">Metalloprotease</fullName>
    </recommendedName>
</protein>
<dbReference type="InterPro" id="IPR049457">
    <property type="entry name" value="Emfourin"/>
</dbReference>
<name>A0A3Q9UYR4_9MICO</name>
<reference evidence="1 2" key="1">
    <citation type="submission" date="2018-03" db="EMBL/GenBank/DDBJ databases">
        <title>Bacteriophage NCPPB3778 and a type I-E CRISPR drive the evolution of the US Biological Select Agent, Rathayibacter toxicus.</title>
        <authorList>
            <person name="Davis E.W.II."/>
            <person name="Tabima J.F."/>
            <person name="Weisberg A.J."/>
            <person name="Dantas Lopes L."/>
            <person name="Wiseman M.S."/>
            <person name="Wiseman M.S."/>
            <person name="Pupko T."/>
            <person name="Belcher M.S."/>
            <person name="Sechler A.J."/>
            <person name="Tancos M.A."/>
            <person name="Schroeder B.K."/>
            <person name="Murray T.D."/>
            <person name="Luster D.G."/>
            <person name="Schneider W.L."/>
            <person name="Rogers E."/>
            <person name="Andreote F.D."/>
            <person name="Grunwald N.J."/>
            <person name="Putnam M.L."/>
            <person name="Chang J.H."/>
        </authorList>
    </citation>
    <scope>NUCLEOTIDE SEQUENCE [LARGE SCALE GENOMIC DNA]</scope>
    <source>
        <strain evidence="1 2">DSM 15932</strain>
    </source>
</reference>
<dbReference type="AlphaFoldDB" id="A0A3Q9UYR4"/>
<evidence type="ECO:0008006" key="3">
    <source>
        <dbReference type="Google" id="ProtNLM"/>
    </source>
</evidence>
<dbReference type="KEGG" id="rfs:C1I64_09945"/>